<organism evidence="3 4">
    <name type="scientific">Leptosia nina</name>
    <dbReference type="NCBI Taxonomy" id="320188"/>
    <lineage>
        <taxon>Eukaryota</taxon>
        <taxon>Metazoa</taxon>
        <taxon>Ecdysozoa</taxon>
        <taxon>Arthropoda</taxon>
        <taxon>Hexapoda</taxon>
        <taxon>Insecta</taxon>
        <taxon>Pterygota</taxon>
        <taxon>Neoptera</taxon>
        <taxon>Endopterygota</taxon>
        <taxon>Lepidoptera</taxon>
        <taxon>Glossata</taxon>
        <taxon>Ditrysia</taxon>
        <taxon>Papilionoidea</taxon>
        <taxon>Pieridae</taxon>
        <taxon>Pierinae</taxon>
        <taxon>Leptosia</taxon>
    </lineage>
</organism>
<feature type="region of interest" description="Disordered" evidence="1">
    <location>
        <begin position="103"/>
        <end position="143"/>
    </location>
</feature>
<feature type="region of interest" description="Disordered" evidence="1">
    <location>
        <begin position="65"/>
        <end position="90"/>
    </location>
</feature>
<accession>A0AAV1K017</accession>
<evidence type="ECO:0008006" key="5">
    <source>
        <dbReference type="Google" id="ProtNLM"/>
    </source>
</evidence>
<dbReference type="AlphaFoldDB" id="A0AAV1K017"/>
<name>A0AAV1K017_9NEOP</name>
<keyword evidence="4" id="KW-1185">Reference proteome</keyword>
<sequence>MEPDPEPSVFDSLWNASPVIIGFSLLLAYVAYKWIQRQKSMSDADESTKNPERYLARMEAIQTAREKQQREWEEASRKKREQDIEKEKRKRAEILENLEKYGSKGGQKLGRPADGDYLPLCGGESSNYKPPKRSACAKGGCGK</sequence>
<comment type="caution">
    <text evidence="3">The sequence shown here is derived from an EMBL/GenBank/DDBJ whole genome shotgun (WGS) entry which is preliminary data.</text>
</comment>
<feature type="transmembrane region" description="Helical" evidence="2">
    <location>
        <begin position="12"/>
        <end position="32"/>
    </location>
</feature>
<keyword evidence="2" id="KW-0472">Membrane</keyword>
<proteinExistence type="predicted"/>
<keyword evidence="2" id="KW-0812">Transmembrane</keyword>
<dbReference type="Gene3D" id="6.10.250.2950">
    <property type="match status" value="1"/>
</dbReference>
<evidence type="ECO:0000313" key="3">
    <source>
        <dbReference type="EMBL" id="CAK1554473.1"/>
    </source>
</evidence>
<gene>
    <name evidence="3" type="ORF">LNINA_LOCUS13387</name>
</gene>
<evidence type="ECO:0000256" key="1">
    <source>
        <dbReference type="SAM" id="MobiDB-lite"/>
    </source>
</evidence>
<evidence type="ECO:0000256" key="2">
    <source>
        <dbReference type="SAM" id="Phobius"/>
    </source>
</evidence>
<keyword evidence="2" id="KW-1133">Transmembrane helix</keyword>
<reference evidence="3 4" key="1">
    <citation type="submission" date="2023-11" db="EMBL/GenBank/DDBJ databases">
        <authorList>
            <person name="Okamura Y."/>
        </authorList>
    </citation>
    <scope>NUCLEOTIDE SEQUENCE [LARGE SCALE GENOMIC DNA]</scope>
</reference>
<dbReference type="Proteomes" id="UP001497472">
    <property type="component" value="Unassembled WGS sequence"/>
</dbReference>
<evidence type="ECO:0000313" key="4">
    <source>
        <dbReference type="Proteomes" id="UP001497472"/>
    </source>
</evidence>
<dbReference type="EMBL" id="CAVLEF010000278">
    <property type="protein sequence ID" value="CAK1554473.1"/>
    <property type="molecule type" value="Genomic_DNA"/>
</dbReference>
<protein>
    <recommendedName>
        <fullName evidence="5">Selenoprotein S</fullName>
    </recommendedName>
</protein>